<evidence type="ECO:0000313" key="3">
    <source>
        <dbReference type="Proteomes" id="UP000663760"/>
    </source>
</evidence>
<accession>A0A7I8K2D6</accession>
<dbReference type="SUPFAM" id="SSF48452">
    <property type="entry name" value="TPR-like"/>
    <property type="match status" value="3"/>
</dbReference>
<dbReference type="InterPro" id="IPR019734">
    <property type="entry name" value="TPR_rpt"/>
</dbReference>
<evidence type="ECO:0000313" key="2">
    <source>
        <dbReference type="EMBL" id="CAA7390552.1"/>
    </source>
</evidence>
<dbReference type="OrthoDB" id="29013at2759"/>
<name>A0A7I8K2D6_SPIIN</name>
<dbReference type="InterPro" id="IPR043376">
    <property type="entry name" value="NPG1-like"/>
</dbReference>
<sequence>MKCLCSGEHARADRAIRSSKSTETMDVSAGDCSGQTGAADQRIVDTGNIEEAESSLREGGCLNYEEARALLGRMEYNQGNIEAALHVFEGIDIAALVPKMKLSIASRAEPRKLRARGSNSIMPMSMHAVSLLFEAIFLKAKSLGHLGRFKEAAQLCGTLLDTVEAALPKGLPENFGVDCKLHDTLVRAVELLPELWKLAGFSQEAISSYRRALITYWNLSAETVAKIQKEFAIFLLHGGCYANPPNLRSQMGVSFIPRNNFEEAILLLMILLRKFALNKIEWDPTIIDHLTFALCVCGELKALARQLEEVLPRAMQRKERHYMLALCYLGEGDDMVALNLLKKILSAREDPNCLKSVLLASKICGENSAHAGEGVLFARRALANLGDGCDTIGSVANLLLGISLSTHSRSSVSDSQRLAWQCESLAALEKADQIMLKDYKVIYHLSLENAEQRKLDAALYYAKLLLKLEAGSNIKSWVLLARVLSAKKCYLDAADIVDAALEQTGMWGQGELLQTKARIQMALGKLKNAVETYTQLLAILQLRSKSMGSGTNLIMGQGGKSDRNLESETWYDLANIYSSISQWNDAEVCLSKLKNISPLSALRWHATGQMYEAKGLHREALVAYRNGLEIEHAHVPSLVSTATVLGKLGYQSMGTARGFLGDALRLDRTNHGAWFNLGVLHSSGTSRSAIDAAECFQAAALLEESAPVEPFR</sequence>
<dbReference type="EMBL" id="LR746265">
    <property type="protein sequence ID" value="CAA7390552.1"/>
    <property type="molecule type" value="Genomic_DNA"/>
</dbReference>
<evidence type="ECO:0000256" key="1">
    <source>
        <dbReference type="SAM" id="MobiDB-lite"/>
    </source>
</evidence>
<dbReference type="InterPro" id="IPR011990">
    <property type="entry name" value="TPR-like_helical_dom_sf"/>
</dbReference>
<feature type="region of interest" description="Disordered" evidence="1">
    <location>
        <begin position="16"/>
        <end position="36"/>
    </location>
</feature>
<dbReference type="Proteomes" id="UP000663760">
    <property type="component" value="Chromosome 2"/>
</dbReference>
<dbReference type="AlphaFoldDB" id="A0A7I8K2D6"/>
<organism evidence="2 3">
    <name type="scientific">Spirodela intermedia</name>
    <name type="common">Intermediate duckweed</name>
    <dbReference type="NCBI Taxonomy" id="51605"/>
    <lineage>
        <taxon>Eukaryota</taxon>
        <taxon>Viridiplantae</taxon>
        <taxon>Streptophyta</taxon>
        <taxon>Embryophyta</taxon>
        <taxon>Tracheophyta</taxon>
        <taxon>Spermatophyta</taxon>
        <taxon>Magnoliopsida</taxon>
        <taxon>Liliopsida</taxon>
        <taxon>Araceae</taxon>
        <taxon>Lemnoideae</taxon>
        <taxon>Spirodela</taxon>
    </lineage>
</organism>
<dbReference type="Gene3D" id="1.25.40.10">
    <property type="entry name" value="Tetratricopeptide repeat domain"/>
    <property type="match status" value="3"/>
</dbReference>
<reference evidence="2" key="1">
    <citation type="submission" date="2020-02" db="EMBL/GenBank/DDBJ databases">
        <authorList>
            <person name="Scholz U."/>
            <person name="Mascher M."/>
            <person name="Fiebig A."/>
        </authorList>
    </citation>
    <scope>NUCLEOTIDE SEQUENCE</scope>
</reference>
<protein>
    <submittedName>
        <fullName evidence="2">Uncharacterized protein</fullName>
    </submittedName>
</protein>
<proteinExistence type="predicted"/>
<dbReference type="PANTHER" id="PTHR44102">
    <property type="entry name" value="PROTEIN NPG1"/>
    <property type="match status" value="1"/>
</dbReference>
<keyword evidence="3" id="KW-1185">Reference proteome</keyword>
<dbReference type="SMART" id="SM00028">
    <property type="entry name" value="TPR"/>
    <property type="match status" value="5"/>
</dbReference>
<dbReference type="PANTHER" id="PTHR44102:SF1">
    <property type="entry name" value="OS10G0471400 PROTEIN"/>
    <property type="match status" value="1"/>
</dbReference>
<gene>
    <name evidence="2" type="ORF">SI8410_02002014</name>
</gene>